<feature type="compositionally biased region" description="Low complexity" evidence="1">
    <location>
        <begin position="385"/>
        <end position="394"/>
    </location>
</feature>
<feature type="compositionally biased region" description="Basic and acidic residues" evidence="1">
    <location>
        <begin position="220"/>
        <end position="229"/>
    </location>
</feature>
<feature type="compositionally biased region" description="Polar residues" evidence="1">
    <location>
        <begin position="668"/>
        <end position="677"/>
    </location>
</feature>
<feature type="compositionally biased region" description="Basic and acidic residues" evidence="1">
    <location>
        <begin position="161"/>
        <end position="171"/>
    </location>
</feature>
<feature type="compositionally biased region" description="Basic and acidic residues" evidence="1">
    <location>
        <begin position="678"/>
        <end position="690"/>
    </location>
</feature>
<feature type="region of interest" description="Disordered" evidence="1">
    <location>
        <begin position="1094"/>
        <end position="1197"/>
    </location>
</feature>
<feature type="compositionally biased region" description="Polar residues" evidence="1">
    <location>
        <begin position="210"/>
        <end position="219"/>
    </location>
</feature>
<dbReference type="Proteomes" id="UP000007801">
    <property type="component" value="Unassembled WGS sequence"/>
</dbReference>
<feature type="region of interest" description="Disordered" evidence="1">
    <location>
        <begin position="834"/>
        <end position="934"/>
    </location>
</feature>
<dbReference type="HOGENOM" id="CLU_003882_0_0_1"/>
<feature type="compositionally biased region" description="Basic and acidic residues" evidence="1">
    <location>
        <begin position="1144"/>
        <end position="1162"/>
    </location>
</feature>
<feature type="compositionally biased region" description="Basic and acidic residues" evidence="1">
    <location>
        <begin position="433"/>
        <end position="444"/>
    </location>
</feature>
<feature type="compositionally biased region" description="Basic and acidic residues" evidence="1">
    <location>
        <begin position="238"/>
        <end position="253"/>
    </location>
</feature>
<feature type="compositionally biased region" description="Low complexity" evidence="1">
    <location>
        <begin position="834"/>
        <end position="851"/>
    </location>
</feature>
<feature type="compositionally biased region" description="Acidic residues" evidence="1">
    <location>
        <begin position="1174"/>
        <end position="1188"/>
    </location>
</feature>
<dbReference type="STRING" id="7217.B3MB01"/>
<reference evidence="2 3" key="1">
    <citation type="journal article" date="2007" name="Nature">
        <title>Evolution of genes and genomes on the Drosophila phylogeny.</title>
        <authorList>
            <consortium name="Drosophila 12 Genomes Consortium"/>
            <person name="Clark A.G."/>
            <person name="Eisen M.B."/>
            <person name="Smith D.R."/>
            <person name="Bergman C.M."/>
            <person name="Oliver B."/>
            <person name="Markow T.A."/>
            <person name="Kaufman T.C."/>
            <person name="Kellis M."/>
            <person name="Gelbart W."/>
            <person name="Iyer V.N."/>
            <person name="Pollard D.A."/>
            <person name="Sackton T.B."/>
            <person name="Larracuente A.M."/>
            <person name="Singh N.D."/>
            <person name="Abad J.P."/>
            <person name="Abt D.N."/>
            <person name="Adryan B."/>
            <person name="Aguade M."/>
            <person name="Akashi H."/>
            <person name="Anderson W.W."/>
            <person name="Aquadro C.F."/>
            <person name="Ardell D.H."/>
            <person name="Arguello R."/>
            <person name="Artieri C.G."/>
            <person name="Barbash D.A."/>
            <person name="Barker D."/>
            <person name="Barsanti P."/>
            <person name="Batterham P."/>
            <person name="Batzoglou S."/>
            <person name="Begun D."/>
            <person name="Bhutkar A."/>
            <person name="Blanco E."/>
            <person name="Bosak S.A."/>
            <person name="Bradley R.K."/>
            <person name="Brand A.D."/>
            <person name="Brent M.R."/>
            <person name="Brooks A.N."/>
            <person name="Brown R.H."/>
            <person name="Butlin R.K."/>
            <person name="Caggese C."/>
            <person name="Calvi B.R."/>
            <person name="Bernardo de Carvalho A."/>
            <person name="Caspi A."/>
            <person name="Castrezana S."/>
            <person name="Celniker S.E."/>
            <person name="Chang J.L."/>
            <person name="Chapple C."/>
            <person name="Chatterji S."/>
            <person name="Chinwalla A."/>
            <person name="Civetta A."/>
            <person name="Clifton S.W."/>
            <person name="Comeron J.M."/>
            <person name="Costello J.C."/>
            <person name="Coyne J.A."/>
            <person name="Daub J."/>
            <person name="David R.G."/>
            <person name="Delcher A.L."/>
            <person name="Delehaunty K."/>
            <person name="Do C.B."/>
            <person name="Ebling H."/>
            <person name="Edwards K."/>
            <person name="Eickbush T."/>
            <person name="Evans J.D."/>
            <person name="Filipski A."/>
            <person name="Findeiss S."/>
            <person name="Freyhult E."/>
            <person name="Fulton L."/>
            <person name="Fulton R."/>
            <person name="Garcia A.C."/>
            <person name="Gardiner A."/>
            <person name="Garfield D.A."/>
            <person name="Garvin B.E."/>
            <person name="Gibson G."/>
            <person name="Gilbert D."/>
            <person name="Gnerre S."/>
            <person name="Godfrey J."/>
            <person name="Good R."/>
            <person name="Gotea V."/>
            <person name="Gravely B."/>
            <person name="Greenberg A.J."/>
            <person name="Griffiths-Jones S."/>
            <person name="Gross S."/>
            <person name="Guigo R."/>
            <person name="Gustafson E.A."/>
            <person name="Haerty W."/>
            <person name="Hahn M.W."/>
            <person name="Halligan D.L."/>
            <person name="Halpern A.L."/>
            <person name="Halter G.M."/>
            <person name="Han M.V."/>
            <person name="Heger A."/>
            <person name="Hillier L."/>
            <person name="Hinrichs A.S."/>
            <person name="Holmes I."/>
            <person name="Hoskins R.A."/>
            <person name="Hubisz M.J."/>
            <person name="Hultmark D."/>
            <person name="Huntley M.A."/>
            <person name="Jaffe D.B."/>
            <person name="Jagadeeshan S."/>
            <person name="Jeck W.R."/>
            <person name="Johnson J."/>
            <person name="Jones C.D."/>
            <person name="Jordan W.C."/>
            <person name="Karpen G.H."/>
            <person name="Kataoka E."/>
            <person name="Keightley P.D."/>
            <person name="Kheradpour P."/>
            <person name="Kirkness E.F."/>
            <person name="Koerich L.B."/>
            <person name="Kristiansen K."/>
            <person name="Kudrna D."/>
            <person name="Kulathinal R.J."/>
            <person name="Kumar S."/>
            <person name="Kwok R."/>
            <person name="Lander E."/>
            <person name="Langley C.H."/>
            <person name="Lapoint R."/>
            <person name="Lazzaro B.P."/>
            <person name="Lee S.J."/>
            <person name="Levesque L."/>
            <person name="Li R."/>
            <person name="Lin C.F."/>
            <person name="Lin M.F."/>
            <person name="Lindblad-Toh K."/>
            <person name="Llopart A."/>
            <person name="Long M."/>
            <person name="Low L."/>
            <person name="Lozovsky E."/>
            <person name="Lu J."/>
            <person name="Luo M."/>
            <person name="Machado C.A."/>
            <person name="Makalowski W."/>
            <person name="Marzo M."/>
            <person name="Matsuda M."/>
            <person name="Matzkin L."/>
            <person name="McAllister B."/>
            <person name="McBride C.S."/>
            <person name="McKernan B."/>
            <person name="McKernan K."/>
            <person name="Mendez-Lago M."/>
            <person name="Minx P."/>
            <person name="Mollenhauer M.U."/>
            <person name="Montooth K."/>
            <person name="Mount S.M."/>
            <person name="Mu X."/>
            <person name="Myers E."/>
            <person name="Negre B."/>
            <person name="Newfeld S."/>
            <person name="Nielsen R."/>
            <person name="Noor M.A."/>
            <person name="O'Grady P."/>
            <person name="Pachter L."/>
            <person name="Papaceit M."/>
            <person name="Parisi M.J."/>
            <person name="Parisi M."/>
            <person name="Parts L."/>
            <person name="Pedersen J.S."/>
            <person name="Pesole G."/>
            <person name="Phillippy A.M."/>
            <person name="Ponting C.P."/>
            <person name="Pop M."/>
            <person name="Porcelli D."/>
            <person name="Powell J.R."/>
            <person name="Prohaska S."/>
            <person name="Pruitt K."/>
            <person name="Puig M."/>
            <person name="Quesneville H."/>
            <person name="Ram K.R."/>
            <person name="Rand D."/>
            <person name="Rasmussen M.D."/>
            <person name="Reed L.K."/>
            <person name="Reenan R."/>
            <person name="Reily A."/>
            <person name="Remington K.A."/>
            <person name="Rieger T.T."/>
            <person name="Ritchie M.G."/>
            <person name="Robin C."/>
            <person name="Rogers Y.H."/>
            <person name="Rohde C."/>
            <person name="Rozas J."/>
            <person name="Rubenfield M.J."/>
            <person name="Ruiz A."/>
            <person name="Russo S."/>
            <person name="Salzberg S.L."/>
            <person name="Sanchez-Gracia A."/>
            <person name="Saranga D.J."/>
            <person name="Sato H."/>
            <person name="Schaeffer S.W."/>
            <person name="Schatz M.C."/>
            <person name="Schlenke T."/>
            <person name="Schwartz R."/>
            <person name="Segarra C."/>
            <person name="Singh R.S."/>
            <person name="Sirot L."/>
            <person name="Sirota M."/>
            <person name="Sisneros N.B."/>
            <person name="Smith C.D."/>
            <person name="Smith T.F."/>
            <person name="Spieth J."/>
            <person name="Stage D.E."/>
            <person name="Stark A."/>
            <person name="Stephan W."/>
            <person name="Strausberg R.L."/>
            <person name="Strempel S."/>
            <person name="Sturgill D."/>
            <person name="Sutton G."/>
            <person name="Sutton G.G."/>
            <person name="Tao W."/>
            <person name="Teichmann S."/>
            <person name="Tobari Y.N."/>
            <person name="Tomimura Y."/>
            <person name="Tsolas J.M."/>
            <person name="Valente V.L."/>
            <person name="Venter E."/>
            <person name="Venter J.C."/>
            <person name="Vicario S."/>
            <person name="Vieira F.G."/>
            <person name="Vilella A.J."/>
            <person name="Villasante A."/>
            <person name="Walenz B."/>
            <person name="Wang J."/>
            <person name="Wasserman M."/>
            <person name="Watts T."/>
            <person name="Wilson D."/>
            <person name="Wilson R.K."/>
            <person name="Wing R.A."/>
            <person name="Wolfner M.F."/>
            <person name="Wong A."/>
            <person name="Wong G.K."/>
            <person name="Wu C.I."/>
            <person name="Wu G."/>
            <person name="Yamamoto D."/>
            <person name="Yang H.P."/>
            <person name="Yang S.P."/>
            <person name="Yorke J.A."/>
            <person name="Yoshida K."/>
            <person name="Zdobnov E."/>
            <person name="Zhang P."/>
            <person name="Zhang Y."/>
            <person name="Zimin A.V."/>
            <person name="Baldwin J."/>
            <person name="Abdouelleil A."/>
            <person name="Abdulkadir J."/>
            <person name="Abebe A."/>
            <person name="Abera B."/>
            <person name="Abreu J."/>
            <person name="Acer S.C."/>
            <person name="Aftuck L."/>
            <person name="Alexander A."/>
            <person name="An P."/>
            <person name="Anderson E."/>
            <person name="Anderson S."/>
            <person name="Arachi H."/>
            <person name="Azer M."/>
            <person name="Bachantsang P."/>
            <person name="Barry A."/>
            <person name="Bayul T."/>
            <person name="Berlin A."/>
            <person name="Bessette D."/>
            <person name="Bloom T."/>
            <person name="Blye J."/>
            <person name="Boguslavskiy L."/>
            <person name="Bonnet C."/>
            <person name="Boukhgalter B."/>
            <person name="Bourzgui I."/>
            <person name="Brown A."/>
            <person name="Cahill P."/>
            <person name="Channer S."/>
            <person name="Cheshatsang Y."/>
            <person name="Chuda L."/>
            <person name="Citroen M."/>
            <person name="Collymore A."/>
            <person name="Cooke P."/>
            <person name="Costello M."/>
            <person name="D'Aco K."/>
            <person name="Daza R."/>
            <person name="De Haan G."/>
            <person name="DeGray S."/>
            <person name="DeMaso C."/>
            <person name="Dhargay N."/>
            <person name="Dooley K."/>
            <person name="Dooley E."/>
            <person name="Doricent M."/>
            <person name="Dorje P."/>
            <person name="Dorjee K."/>
            <person name="Dupes A."/>
            <person name="Elong R."/>
            <person name="Falk J."/>
            <person name="Farina A."/>
            <person name="Faro S."/>
            <person name="Ferguson D."/>
            <person name="Fisher S."/>
            <person name="Foley C.D."/>
            <person name="Franke A."/>
            <person name="Friedrich D."/>
            <person name="Gadbois L."/>
            <person name="Gearin G."/>
            <person name="Gearin C.R."/>
            <person name="Giannoukos G."/>
            <person name="Goode T."/>
            <person name="Graham J."/>
            <person name="Grandbois E."/>
            <person name="Grewal S."/>
            <person name="Gyaltsen K."/>
            <person name="Hafez N."/>
            <person name="Hagos B."/>
            <person name="Hall J."/>
            <person name="Henson C."/>
            <person name="Hollinger A."/>
            <person name="Honan T."/>
            <person name="Huard M.D."/>
            <person name="Hughes L."/>
            <person name="Hurhula B."/>
            <person name="Husby M.E."/>
            <person name="Kamat A."/>
            <person name="Kanga B."/>
            <person name="Kashin S."/>
            <person name="Khazanovich D."/>
            <person name="Kisner P."/>
            <person name="Lance K."/>
            <person name="Lara M."/>
            <person name="Lee W."/>
            <person name="Lennon N."/>
            <person name="Letendre F."/>
            <person name="LeVine R."/>
            <person name="Lipovsky A."/>
            <person name="Liu X."/>
            <person name="Liu J."/>
            <person name="Liu S."/>
            <person name="Lokyitsang T."/>
            <person name="Lokyitsang Y."/>
            <person name="Lubonja R."/>
            <person name="Lui A."/>
            <person name="MacDonald P."/>
            <person name="Magnisalis V."/>
            <person name="Maru K."/>
            <person name="Matthews C."/>
            <person name="McCusker W."/>
            <person name="McDonough S."/>
            <person name="Mehta T."/>
            <person name="Meldrim J."/>
            <person name="Meneus L."/>
            <person name="Mihai O."/>
            <person name="Mihalev A."/>
            <person name="Mihova T."/>
            <person name="Mittelman R."/>
            <person name="Mlenga V."/>
            <person name="Montmayeur A."/>
            <person name="Mulrain L."/>
            <person name="Navidi A."/>
            <person name="Naylor J."/>
            <person name="Negash T."/>
            <person name="Nguyen T."/>
            <person name="Nguyen N."/>
            <person name="Nicol R."/>
            <person name="Norbu C."/>
            <person name="Norbu N."/>
            <person name="Novod N."/>
            <person name="O'Neill B."/>
            <person name="Osman S."/>
            <person name="Markiewicz E."/>
            <person name="Oyono O.L."/>
            <person name="Patti C."/>
            <person name="Phunkhang P."/>
            <person name="Pierre F."/>
            <person name="Priest M."/>
            <person name="Raghuraman S."/>
            <person name="Rege F."/>
            <person name="Reyes R."/>
            <person name="Rise C."/>
            <person name="Rogov P."/>
            <person name="Ross K."/>
            <person name="Ryan E."/>
            <person name="Settipalli S."/>
            <person name="Shea T."/>
            <person name="Sherpa N."/>
            <person name="Shi L."/>
            <person name="Shih D."/>
            <person name="Sparrow T."/>
            <person name="Spaulding J."/>
            <person name="Stalker J."/>
            <person name="Stange-Thomann N."/>
            <person name="Stavropoulos S."/>
            <person name="Stone C."/>
            <person name="Strader C."/>
            <person name="Tesfaye S."/>
            <person name="Thomson T."/>
            <person name="Thoulutsang Y."/>
            <person name="Thoulutsang D."/>
            <person name="Topham K."/>
            <person name="Topping I."/>
            <person name="Tsamla T."/>
            <person name="Vassiliev H."/>
            <person name="Vo A."/>
            <person name="Wangchuk T."/>
            <person name="Wangdi T."/>
            <person name="Weiand M."/>
            <person name="Wilkinson J."/>
            <person name="Wilson A."/>
            <person name="Yadav S."/>
            <person name="Young G."/>
            <person name="Yu Q."/>
            <person name="Zembek L."/>
            <person name="Zhong D."/>
            <person name="Zimmer A."/>
            <person name="Zwirko Z."/>
            <person name="Jaffe D.B."/>
            <person name="Alvarez P."/>
            <person name="Brockman W."/>
            <person name="Butler J."/>
            <person name="Chin C."/>
            <person name="Gnerre S."/>
            <person name="Grabherr M."/>
            <person name="Kleber M."/>
            <person name="Mauceli E."/>
            <person name="MacCallum I."/>
        </authorList>
    </citation>
    <scope>NUCLEOTIDE SEQUENCE [LARGE SCALE GENOMIC DNA]</scope>
    <source>
        <strain evidence="3">Tucson 14024-0371.13</strain>
    </source>
</reference>
<feature type="region of interest" description="Disordered" evidence="1">
    <location>
        <begin position="27"/>
        <end position="64"/>
    </location>
</feature>
<feature type="compositionally biased region" description="Polar residues" evidence="1">
    <location>
        <begin position="356"/>
        <end position="377"/>
    </location>
</feature>
<feature type="compositionally biased region" description="Basic and acidic residues" evidence="1">
    <location>
        <begin position="332"/>
        <end position="346"/>
    </location>
</feature>
<feature type="region of interest" description="Disordered" evidence="1">
    <location>
        <begin position="504"/>
        <end position="537"/>
    </location>
</feature>
<gene>
    <name evidence="2" type="primary">Dana\GF24024</name>
    <name evidence="2" type="synonym">dana_GLEANR_8781</name>
    <name evidence="2" type="ORF">GF24024</name>
</gene>
<name>B3MB01_DROAN</name>
<feature type="region of interest" description="Disordered" evidence="1">
    <location>
        <begin position="551"/>
        <end position="763"/>
    </location>
</feature>
<dbReference type="OrthoDB" id="7969552at2759"/>
<evidence type="ECO:0000256" key="1">
    <source>
        <dbReference type="SAM" id="MobiDB-lite"/>
    </source>
</evidence>
<organism evidence="2 3">
    <name type="scientific">Drosophila ananassae</name>
    <name type="common">Fruit fly</name>
    <dbReference type="NCBI Taxonomy" id="7217"/>
    <lineage>
        <taxon>Eukaryota</taxon>
        <taxon>Metazoa</taxon>
        <taxon>Ecdysozoa</taxon>
        <taxon>Arthropoda</taxon>
        <taxon>Hexapoda</taxon>
        <taxon>Insecta</taxon>
        <taxon>Pterygota</taxon>
        <taxon>Neoptera</taxon>
        <taxon>Endopterygota</taxon>
        <taxon>Diptera</taxon>
        <taxon>Brachycera</taxon>
        <taxon>Muscomorpha</taxon>
        <taxon>Ephydroidea</taxon>
        <taxon>Drosophilidae</taxon>
        <taxon>Drosophila</taxon>
        <taxon>Sophophora</taxon>
    </lineage>
</organism>
<feature type="region of interest" description="Disordered" evidence="1">
    <location>
        <begin position="131"/>
        <end position="265"/>
    </location>
</feature>
<feature type="compositionally biased region" description="Basic and acidic residues" evidence="1">
    <location>
        <begin position="1096"/>
        <end position="1113"/>
    </location>
</feature>
<sequence length="1360" mass="151627">MAPQEFPIIKKQFVTIRRFPNYRAMANANDYEDDDDGPGDPSPHTNSKQATTMTQTSLDKVTKIDIEGGADDVHKAFDNELEADGDDGAEWRVDVEVEVEAAAAAALNLNATIEVALVAREIEHQQAENFNDAFGPIPSPNPSPSQNHQKLLHDHKNRTSRIRDNREKQNDDAMNLAKNKHEICEQSKSEKAEDHNELNMTKSARDQEHQSQSICFTREQTIDDIDRYGIRKTTNHRQLSDARESSPEQDREPNPYSNSYPYPNPITVTRPNIELLKSSVRAFLNNNDDKDSSPADWDWELLDLLTEAIELLCQKAETGNLWSEAVEGAERSDMTVTKVSEERDSETVDVYPEPLEQQTPEVDDNNNSQIGDPNPSNDMKYELRASTAPTTATTLPIRSTRLPDTPTSRLSTTSTSRGLPTSTLPTTTPLLGELKRSSSSRDDISIDPDSVLPERTRLRRQRRMRSQDSVEEKPEDVIERINKLKARISGALSEVKNVIKQYSTESEAEVAGEKPLEALSKPSSSGAVKEPSSAPVPFRFVKKVRRRSYFDEAEEEKEQAGEDQGKVALEEIKETKIKREATPFPKEDTTSEKKEAELDNQDIKKEKLAEKDLQDHQETKVQSEEEQTVLENQEPKIIEESATNEKVIEKDATESIQEPKQEEHISEPTLNDIQLNESKPETISEPKESIKVNGEVVQSKPPEKNKTQTKIEFLAKVQSELKSKPPKEKTEKKPNEVKKEEQPEKSTVDVTDDSSQAGAQATPKIKKKVIVKVKNSRRASIAAVEPSKIKVEPAVEQSDALIAQRRPSDSEAIVKRKKKLKLMGTIADATAATATAATATATETAATISTTSGYQREETTEKQATSPEVKTVPAKLPIAKSGQGEATTATETTASAATEATPIVATATEKTIDGDSVKSGNQAPSPDRSRRASLKLDELVGGTLPLVVPAVKTVIPVPEPQTHYPEPPSPAQEQALPTIDESKEPINQLQSHVQVQQVAIGADIAPQIAATLRHEESSAQPSVEATKVAEQSAPADSLDSAITMPELKVLAGPVQPVKIETVEQPLDVAKSDQPLVVGKKKSVTATPHLKKLVRKNSIDKKDKDVVEQQKQDSTKLSNILRDKNKINELSSRINKLTPPKKQVKPKEEPKKPEEEEVPKAEEDTPLDVPTETVQDQEEDQVAEPEPEPEPAPVPKKVRKVKKKVIIKRQKRRLSIGDTFFLQPEPEEPTIPEIETIERAIAYVTDDEEEAEAPAEEKAEPEPRKSCLHVREYKIGDLVLYAERYRKTQVRWKRGRVLERITSISYKLEIEGKEVPAHVSYIKKYTGRKVRFGGKEYLEIDYEQVAEEERRAASYSIWNMV</sequence>
<feature type="compositionally biased region" description="Polar residues" evidence="1">
    <location>
        <begin position="43"/>
        <end position="59"/>
    </location>
</feature>
<feature type="compositionally biased region" description="Low complexity" evidence="1">
    <location>
        <begin position="405"/>
        <end position="432"/>
    </location>
</feature>
<proteinExistence type="predicted"/>
<dbReference type="KEGG" id="dan:6506660"/>
<dbReference type="GeneID" id="6506660"/>
<feature type="compositionally biased region" description="Low complexity" evidence="1">
    <location>
        <begin position="885"/>
        <end position="901"/>
    </location>
</feature>
<accession>B3MB01</accession>
<protein>
    <submittedName>
        <fullName evidence="2">Uncharacterized protein</fullName>
    </submittedName>
</protein>
<feature type="region of interest" description="Disordered" evidence="1">
    <location>
        <begin position="332"/>
        <end position="472"/>
    </location>
</feature>
<dbReference type="EMBL" id="CH902618">
    <property type="protein sequence ID" value="EDV40267.2"/>
    <property type="molecule type" value="Genomic_DNA"/>
</dbReference>
<feature type="compositionally biased region" description="Basic and acidic residues" evidence="1">
    <location>
        <begin position="719"/>
        <end position="747"/>
    </location>
</feature>
<evidence type="ECO:0000313" key="3">
    <source>
        <dbReference type="Proteomes" id="UP000007801"/>
    </source>
</evidence>
<dbReference type="eggNOG" id="ENOG502RVRS">
    <property type="taxonomic scope" value="Eukaryota"/>
</dbReference>
<evidence type="ECO:0000313" key="2">
    <source>
        <dbReference type="EMBL" id="EDV40267.2"/>
    </source>
</evidence>
<keyword evidence="3" id="KW-1185">Reference proteome</keyword>
<dbReference type="InParanoid" id="B3MB01"/>
<feature type="compositionally biased region" description="Basic and acidic residues" evidence="1">
    <location>
        <begin position="558"/>
        <end position="623"/>
    </location>
</feature>
<feature type="compositionally biased region" description="Basic and acidic residues" evidence="1">
    <location>
        <begin position="646"/>
        <end position="666"/>
    </location>
</feature>
<feature type="compositionally biased region" description="Basic and acidic residues" evidence="1">
    <location>
        <begin position="179"/>
        <end position="209"/>
    </location>
</feature>